<feature type="compositionally biased region" description="Basic residues" evidence="1">
    <location>
        <begin position="1"/>
        <end position="10"/>
    </location>
</feature>
<evidence type="ECO:0000256" key="2">
    <source>
        <dbReference type="SAM" id="Phobius"/>
    </source>
</evidence>
<keyword evidence="2" id="KW-0812">Transmembrane</keyword>
<organism evidence="3 4">
    <name type="scientific">Lupinus luteus</name>
    <name type="common">European yellow lupine</name>
    <dbReference type="NCBI Taxonomy" id="3873"/>
    <lineage>
        <taxon>Eukaryota</taxon>
        <taxon>Viridiplantae</taxon>
        <taxon>Streptophyta</taxon>
        <taxon>Embryophyta</taxon>
        <taxon>Tracheophyta</taxon>
        <taxon>Spermatophyta</taxon>
        <taxon>Magnoliopsida</taxon>
        <taxon>eudicotyledons</taxon>
        <taxon>Gunneridae</taxon>
        <taxon>Pentapetalae</taxon>
        <taxon>rosids</taxon>
        <taxon>fabids</taxon>
        <taxon>Fabales</taxon>
        <taxon>Fabaceae</taxon>
        <taxon>Papilionoideae</taxon>
        <taxon>50 kb inversion clade</taxon>
        <taxon>genistoids sensu lato</taxon>
        <taxon>core genistoids</taxon>
        <taxon>Genisteae</taxon>
        <taxon>Lupinus</taxon>
    </lineage>
</organism>
<dbReference type="Proteomes" id="UP001497480">
    <property type="component" value="Unassembled WGS sequence"/>
</dbReference>
<gene>
    <name evidence="3" type="ORF">LLUT_LOCUS9190</name>
</gene>
<evidence type="ECO:0000256" key="1">
    <source>
        <dbReference type="SAM" id="MobiDB-lite"/>
    </source>
</evidence>
<feature type="compositionally biased region" description="Polar residues" evidence="1">
    <location>
        <begin position="132"/>
        <end position="149"/>
    </location>
</feature>
<keyword evidence="2" id="KW-1133">Transmembrane helix</keyword>
<proteinExistence type="predicted"/>
<feature type="transmembrane region" description="Helical" evidence="2">
    <location>
        <begin position="56"/>
        <end position="79"/>
    </location>
</feature>
<keyword evidence="2" id="KW-0472">Membrane</keyword>
<sequence length="223" mass="25109">MGGGRPKKFKTTANRGRRPESGSSSTQGTRQNRGDPYYSLIRKETRLTKIQGRKPAYVSLSCYHTISSFLGLLIIFALMSLIRSLLSILIRIIWLVGVIHKMGIYKYGNTWKYQEDHTTVDLDISSDEDQTSTEGQNATAQGEPSGTASQEPECLIAYHDNQYQNMRNLVQLSAEAQRTLIQTTAQSQTDLFYAEFQKLTLLIRGDWNMVVPDDSAYPPPPQP</sequence>
<protein>
    <submittedName>
        <fullName evidence="3">Uncharacterized protein</fullName>
    </submittedName>
</protein>
<keyword evidence="4" id="KW-1185">Reference proteome</keyword>
<feature type="region of interest" description="Disordered" evidence="1">
    <location>
        <begin position="126"/>
        <end position="149"/>
    </location>
</feature>
<accession>A0AAV1WFI8</accession>
<feature type="transmembrane region" description="Helical" evidence="2">
    <location>
        <begin position="85"/>
        <end position="104"/>
    </location>
</feature>
<dbReference type="AlphaFoldDB" id="A0AAV1WFI8"/>
<dbReference type="EMBL" id="CAXHTB010000006">
    <property type="protein sequence ID" value="CAL0308130.1"/>
    <property type="molecule type" value="Genomic_DNA"/>
</dbReference>
<reference evidence="3 4" key="1">
    <citation type="submission" date="2024-03" db="EMBL/GenBank/DDBJ databases">
        <authorList>
            <person name="Martinez-Hernandez J."/>
        </authorList>
    </citation>
    <scope>NUCLEOTIDE SEQUENCE [LARGE SCALE GENOMIC DNA]</scope>
</reference>
<comment type="caution">
    <text evidence="3">The sequence shown here is derived from an EMBL/GenBank/DDBJ whole genome shotgun (WGS) entry which is preliminary data.</text>
</comment>
<feature type="region of interest" description="Disordered" evidence="1">
    <location>
        <begin position="1"/>
        <end position="35"/>
    </location>
</feature>
<name>A0AAV1WFI8_LUPLU</name>
<evidence type="ECO:0000313" key="3">
    <source>
        <dbReference type="EMBL" id="CAL0308130.1"/>
    </source>
</evidence>
<feature type="compositionally biased region" description="Polar residues" evidence="1">
    <location>
        <begin position="21"/>
        <end position="31"/>
    </location>
</feature>
<evidence type="ECO:0000313" key="4">
    <source>
        <dbReference type="Proteomes" id="UP001497480"/>
    </source>
</evidence>